<gene>
    <name evidence="1" type="ORF">OKA04_07465</name>
</gene>
<comment type="caution">
    <text evidence="1">The sequence shown here is derived from an EMBL/GenBank/DDBJ whole genome shotgun (WGS) entry which is preliminary data.</text>
</comment>
<dbReference type="EMBL" id="JAPDDS010000003">
    <property type="protein sequence ID" value="MCW1884566.1"/>
    <property type="molecule type" value="Genomic_DNA"/>
</dbReference>
<name>A0ABT3FLW7_9BACT</name>
<organism evidence="1 2">
    <name type="scientific">Luteolibacter flavescens</name>
    <dbReference type="NCBI Taxonomy" id="1859460"/>
    <lineage>
        <taxon>Bacteria</taxon>
        <taxon>Pseudomonadati</taxon>
        <taxon>Verrucomicrobiota</taxon>
        <taxon>Verrucomicrobiia</taxon>
        <taxon>Verrucomicrobiales</taxon>
        <taxon>Verrucomicrobiaceae</taxon>
        <taxon>Luteolibacter</taxon>
    </lineage>
</organism>
<reference evidence="1 2" key="1">
    <citation type="submission" date="2022-10" db="EMBL/GenBank/DDBJ databases">
        <title>Luteolibacter flavescens strain MCCC 1K03193, whole genome shotgun sequencing project.</title>
        <authorList>
            <person name="Zhao G."/>
            <person name="Shen L."/>
        </authorList>
    </citation>
    <scope>NUCLEOTIDE SEQUENCE [LARGE SCALE GENOMIC DNA]</scope>
    <source>
        <strain evidence="1 2">MCCC 1K03193</strain>
    </source>
</reference>
<evidence type="ECO:0000313" key="1">
    <source>
        <dbReference type="EMBL" id="MCW1884566.1"/>
    </source>
</evidence>
<dbReference type="RefSeq" id="WP_264500523.1">
    <property type="nucleotide sequence ID" value="NZ_JAPDDS010000003.1"/>
</dbReference>
<accession>A0ABT3FLW7</accession>
<proteinExistence type="predicted"/>
<dbReference type="Proteomes" id="UP001207930">
    <property type="component" value="Unassembled WGS sequence"/>
</dbReference>
<sequence>MTLEQRIAQAARAVLCSGPVPELVPVLAARRPATASLETQPHARHRLILESGGLPVVPPSARRELWI</sequence>
<keyword evidence="2" id="KW-1185">Reference proteome</keyword>
<protein>
    <submittedName>
        <fullName evidence="1">Uncharacterized protein</fullName>
    </submittedName>
</protein>
<evidence type="ECO:0000313" key="2">
    <source>
        <dbReference type="Proteomes" id="UP001207930"/>
    </source>
</evidence>